<keyword evidence="3" id="KW-1133">Transmembrane helix</keyword>
<dbReference type="GO" id="GO:0051999">
    <property type="term" value="P:mannosyl-inositol phosphorylceramide biosynthetic process"/>
    <property type="evidence" value="ECO:0007669"/>
    <property type="project" value="TreeGrafter"/>
</dbReference>
<comment type="caution">
    <text evidence="5">The sequence shown here is derived from an EMBL/GenBank/DDBJ whole genome shotgun (WGS) entry which is preliminary data.</text>
</comment>
<dbReference type="RefSeq" id="XP_040751254.1">
    <property type="nucleotide sequence ID" value="XM_040898464.1"/>
</dbReference>
<dbReference type="SUPFAM" id="SSF53448">
    <property type="entry name" value="Nucleotide-diphospho-sugar transferases"/>
    <property type="match status" value="1"/>
</dbReference>
<dbReference type="GO" id="GO:0000030">
    <property type="term" value="F:mannosyltransferase activity"/>
    <property type="evidence" value="ECO:0007669"/>
    <property type="project" value="TreeGrafter"/>
</dbReference>
<dbReference type="Proteomes" id="UP000244073">
    <property type="component" value="Unassembled WGS sequence"/>
</dbReference>
<dbReference type="OrthoDB" id="6418713at2759"/>
<feature type="transmembrane region" description="Helical" evidence="3">
    <location>
        <begin position="508"/>
        <end position="526"/>
    </location>
</feature>
<evidence type="ECO:0000313" key="6">
    <source>
        <dbReference type="Proteomes" id="UP000244073"/>
    </source>
</evidence>
<feature type="transmembrane region" description="Helical" evidence="3">
    <location>
        <begin position="286"/>
        <end position="304"/>
    </location>
</feature>
<feature type="transmembrane region" description="Helical" evidence="3">
    <location>
        <begin position="532"/>
        <end position="551"/>
    </location>
</feature>
<feature type="transmembrane region" description="Helical" evidence="3">
    <location>
        <begin position="253"/>
        <end position="274"/>
    </location>
</feature>
<keyword evidence="2" id="KW-0808">Transferase</keyword>
<dbReference type="Gene3D" id="3.90.550.20">
    <property type="match status" value="1"/>
</dbReference>
<dbReference type="EMBL" id="MSFN02000005">
    <property type="protein sequence ID" value="PTU19862.1"/>
    <property type="molecule type" value="Genomic_DNA"/>
</dbReference>
<name>A0A2T5LUA0_9EURO</name>
<feature type="transmembrane region" description="Helical" evidence="3">
    <location>
        <begin position="401"/>
        <end position="427"/>
    </location>
</feature>
<accession>A0A2T5LUA0</accession>
<dbReference type="InterPro" id="IPR004853">
    <property type="entry name" value="Sugar_P_trans_dom"/>
</dbReference>
<dbReference type="Pfam" id="PF03151">
    <property type="entry name" value="TPT"/>
    <property type="match status" value="1"/>
</dbReference>
<feature type="transmembrane region" description="Helical" evidence="3">
    <location>
        <begin position="327"/>
        <end position="348"/>
    </location>
</feature>
<dbReference type="GO" id="GO:0016020">
    <property type="term" value="C:membrane"/>
    <property type="evidence" value="ECO:0007669"/>
    <property type="project" value="GOC"/>
</dbReference>
<dbReference type="PANTHER" id="PTHR32385">
    <property type="entry name" value="MANNOSYL PHOSPHORYLINOSITOL CERAMIDE SYNTHASE"/>
    <property type="match status" value="1"/>
</dbReference>
<sequence length="567" mass="63448">MLHCLRKKCHYTLAIALILVLLYPFRSTILPTEVTVPEPIQSRKLSAYELLSRPVAKDWTTIPKIIHQTWFPAGSNMSQNAQSWVQTIIDHHPDWEYVLWDDETNELLVQQYFPWFLDTYRALPKEINRADMVRNFYMYLFGGMYADVDTEALRPVDPLFAGHSVSLASHWDVISSAAPAQNNPVQRAFLGRMAHAADIESSAAVPNGWMASPPGHPFWLLPVLYVLENPKGGDGKREREIEMYSKSTLSERAAWKIIFLTLSWIVWSNLTILFNKWILESTGFPIILTSWHLIFATVATQVLARTTSILDGRKTITMDTKVYLQKIAPIGLLYSGSLVCSNIAYLYLNISFIQMLKAAGPVVTLLTSWFWGVAELSAAKVANILIITLSVALAVSGEIQFSWLGVGFQLAALVFDANRLIMIQILLSDNDGQKMDPLVSLYYSAPVCALMNLFLAWRTEFATFQWSAVAETGVGMLLLNAIVGFMLNVSVFTLIGKTSGLTMTLVSIPKNVLLILASIVIWHTRISFLQGVGYSIALLGLVVYSMGWARIKSYVQAPRKDEPSSLV</sequence>
<organism evidence="5 6">
    <name type="scientific">Aspergillus ochraceoroseus IBT 24754</name>
    <dbReference type="NCBI Taxonomy" id="1392256"/>
    <lineage>
        <taxon>Eukaryota</taxon>
        <taxon>Fungi</taxon>
        <taxon>Dikarya</taxon>
        <taxon>Ascomycota</taxon>
        <taxon>Pezizomycotina</taxon>
        <taxon>Eurotiomycetes</taxon>
        <taxon>Eurotiomycetidae</taxon>
        <taxon>Eurotiales</taxon>
        <taxon>Aspergillaceae</taxon>
        <taxon>Aspergillus</taxon>
        <taxon>Aspergillus subgen. Nidulantes</taxon>
    </lineage>
</organism>
<comment type="similarity">
    <text evidence="1">Belongs to the glycosyltransferase 32 family.</text>
</comment>
<dbReference type="InterPro" id="IPR051706">
    <property type="entry name" value="Glycosyltransferase_domain"/>
</dbReference>
<dbReference type="InterPro" id="IPR029044">
    <property type="entry name" value="Nucleotide-diphossugar_trans"/>
</dbReference>
<gene>
    <name evidence="5" type="ORF">P175DRAFT_0509856</name>
</gene>
<keyword evidence="3" id="KW-0812">Transmembrane</keyword>
<feature type="transmembrane region" description="Helical" evidence="3">
    <location>
        <begin position="369"/>
        <end position="395"/>
    </location>
</feature>
<evidence type="ECO:0000256" key="2">
    <source>
        <dbReference type="ARBA" id="ARBA00022679"/>
    </source>
</evidence>
<evidence type="ECO:0000256" key="3">
    <source>
        <dbReference type="SAM" id="Phobius"/>
    </source>
</evidence>
<dbReference type="Pfam" id="PF04488">
    <property type="entry name" value="Gly_transf_sug"/>
    <property type="match status" value="1"/>
</dbReference>
<feature type="domain" description="Sugar phosphate transporter" evidence="4">
    <location>
        <begin position="256"/>
        <end position="545"/>
    </location>
</feature>
<dbReference type="PANTHER" id="PTHR32385:SF23">
    <property type="entry name" value="NUCLEOTIDE-DIPHOSPHO-SUGAR TRANSFERASE"/>
    <property type="match status" value="1"/>
</dbReference>
<evidence type="ECO:0000313" key="5">
    <source>
        <dbReference type="EMBL" id="PTU19862.1"/>
    </source>
</evidence>
<feature type="transmembrane region" description="Helical" evidence="3">
    <location>
        <begin position="477"/>
        <end position="496"/>
    </location>
</feature>
<feature type="transmembrane region" description="Helical" evidence="3">
    <location>
        <begin position="439"/>
        <end position="457"/>
    </location>
</feature>
<proteinExistence type="inferred from homology"/>
<dbReference type="InterPro" id="IPR007577">
    <property type="entry name" value="GlycoTrfase_DXD_sugar-bd_CS"/>
</dbReference>
<evidence type="ECO:0000256" key="1">
    <source>
        <dbReference type="ARBA" id="ARBA00009003"/>
    </source>
</evidence>
<evidence type="ECO:0000259" key="4">
    <source>
        <dbReference type="Pfam" id="PF03151"/>
    </source>
</evidence>
<dbReference type="AlphaFoldDB" id="A0A2T5LUA0"/>
<protein>
    <recommendedName>
        <fullName evidence="4">Sugar phosphate transporter domain-containing protein</fullName>
    </recommendedName>
</protein>
<keyword evidence="3" id="KW-0472">Membrane</keyword>
<dbReference type="VEuPathDB" id="FungiDB:P175DRAFT_0509856"/>
<dbReference type="GeneID" id="63815346"/>
<reference evidence="5 6" key="1">
    <citation type="journal article" date="2018" name="Proc. Natl. Acad. Sci. U.S.A.">
        <title>Linking secondary metabolites to gene clusters through genome sequencing of six diverse Aspergillus species.</title>
        <authorList>
            <person name="Kaerboelling I."/>
            <person name="Vesth T.C."/>
            <person name="Frisvad J.C."/>
            <person name="Nybo J.L."/>
            <person name="Theobald S."/>
            <person name="Kuo A."/>
            <person name="Bowyer P."/>
            <person name="Matsuda Y."/>
            <person name="Mondo S."/>
            <person name="Lyhne E.K."/>
            <person name="Kogle M.E."/>
            <person name="Clum A."/>
            <person name="Lipzen A."/>
            <person name="Salamov A."/>
            <person name="Ngan C.Y."/>
            <person name="Daum C."/>
            <person name="Chiniquy J."/>
            <person name="Barry K."/>
            <person name="LaButti K."/>
            <person name="Haridas S."/>
            <person name="Simmons B.A."/>
            <person name="Magnuson J.K."/>
            <person name="Mortensen U.H."/>
            <person name="Larsen T.O."/>
            <person name="Grigoriev I.V."/>
            <person name="Baker S.E."/>
            <person name="Andersen M.R."/>
        </authorList>
    </citation>
    <scope>NUCLEOTIDE SEQUENCE [LARGE SCALE GENOMIC DNA]</scope>
    <source>
        <strain evidence="5 6">IBT 24754</strain>
    </source>
</reference>